<reference evidence="1" key="1">
    <citation type="submission" date="2021-06" db="EMBL/GenBank/DDBJ databases">
        <authorList>
            <person name="Kallberg Y."/>
            <person name="Tangrot J."/>
            <person name="Rosling A."/>
        </authorList>
    </citation>
    <scope>NUCLEOTIDE SEQUENCE</scope>
    <source>
        <strain evidence="1">AU212A</strain>
    </source>
</reference>
<dbReference type="Proteomes" id="UP000789860">
    <property type="component" value="Unassembled WGS sequence"/>
</dbReference>
<feature type="non-terminal residue" evidence="1">
    <location>
        <position position="1"/>
    </location>
</feature>
<evidence type="ECO:0000313" key="2">
    <source>
        <dbReference type="Proteomes" id="UP000789860"/>
    </source>
</evidence>
<evidence type="ECO:0000313" key="1">
    <source>
        <dbReference type="EMBL" id="CAG8449339.1"/>
    </source>
</evidence>
<accession>A0ACA9K352</accession>
<organism evidence="1 2">
    <name type="scientific">Scutellospora calospora</name>
    <dbReference type="NCBI Taxonomy" id="85575"/>
    <lineage>
        <taxon>Eukaryota</taxon>
        <taxon>Fungi</taxon>
        <taxon>Fungi incertae sedis</taxon>
        <taxon>Mucoromycota</taxon>
        <taxon>Glomeromycotina</taxon>
        <taxon>Glomeromycetes</taxon>
        <taxon>Diversisporales</taxon>
        <taxon>Gigasporaceae</taxon>
        <taxon>Scutellospora</taxon>
    </lineage>
</organism>
<gene>
    <name evidence="1" type="ORF">SCALOS_LOCUS1110</name>
</gene>
<keyword evidence="2" id="KW-1185">Reference proteome</keyword>
<dbReference type="EMBL" id="CAJVPM010000679">
    <property type="protein sequence ID" value="CAG8449339.1"/>
    <property type="molecule type" value="Genomic_DNA"/>
</dbReference>
<protein>
    <submittedName>
        <fullName evidence="1">2361_t:CDS:1</fullName>
    </submittedName>
</protein>
<comment type="caution">
    <text evidence="1">The sequence shown here is derived from an EMBL/GenBank/DDBJ whole genome shotgun (WGS) entry which is preliminary data.</text>
</comment>
<sequence>GMDTLTKEDLNDDNNNMESNEKESEEIEEVDILLRLITEMNQIEHW</sequence>
<name>A0ACA9K352_9GLOM</name>
<proteinExistence type="predicted"/>